<gene>
    <name evidence="4" type="ORF">JQS30_15500</name>
</gene>
<dbReference type="InterPro" id="IPR000182">
    <property type="entry name" value="GNAT_dom"/>
</dbReference>
<protein>
    <submittedName>
        <fullName evidence="4">GNAT family N-acetyltransferase</fullName>
    </submittedName>
</protein>
<evidence type="ECO:0000313" key="5">
    <source>
        <dbReference type="Proteomes" id="UP000662939"/>
    </source>
</evidence>
<reference evidence="4" key="1">
    <citation type="submission" date="2021-02" db="EMBL/GenBank/DDBJ databases">
        <title>Natronoglycomyces albus gen. nov., sp. nov, a haloalkaliphilic actinobacterium from a soda solonchak soil.</title>
        <authorList>
            <person name="Sorokin D.Y."/>
            <person name="Khijniak T.V."/>
            <person name="Zakharycheva A.P."/>
            <person name="Boueva O.V."/>
            <person name="Ariskina E.V."/>
            <person name="Hahnke R.L."/>
            <person name="Bunk B."/>
            <person name="Sproer C."/>
            <person name="Schumann P."/>
            <person name="Evtushenko L.I."/>
            <person name="Kublanov I.V."/>
        </authorList>
    </citation>
    <scope>NUCLEOTIDE SEQUENCE</scope>
    <source>
        <strain evidence="4">DSM 106290</strain>
    </source>
</reference>
<dbReference type="KEGG" id="nav:JQS30_15500"/>
<keyword evidence="2" id="KW-0012">Acyltransferase</keyword>
<dbReference type="EMBL" id="CP070496">
    <property type="protein sequence ID" value="QSB05141.1"/>
    <property type="molecule type" value="Genomic_DNA"/>
</dbReference>
<name>A0A895XH16_9ACTN</name>
<dbReference type="SUPFAM" id="SSF55729">
    <property type="entry name" value="Acyl-CoA N-acyltransferases (Nat)"/>
    <property type="match status" value="1"/>
</dbReference>
<dbReference type="GO" id="GO:0016747">
    <property type="term" value="F:acyltransferase activity, transferring groups other than amino-acyl groups"/>
    <property type="evidence" value="ECO:0007669"/>
    <property type="project" value="InterPro"/>
</dbReference>
<evidence type="ECO:0000256" key="2">
    <source>
        <dbReference type="ARBA" id="ARBA00023315"/>
    </source>
</evidence>
<sequence length="252" mass="28205">MRDESALFAPAVRQFWAAGGVTTRHRAGTLVTHPDAPDYRMGNFACDFTTEDLSEVAELIEHTDRVVIGRDTGAAIAAHLALHDWQLEQELQLALSPNVAVEAPMQMEFQPVQGDLWDTIYRFFRLDHCEEDARAGVPTRPEAETRSGVALRRNIAVEATYYLASAGVEPEACVAIWSNHDGVGIIEDVFVHPDARGRGIATSMLRFAVRRLRGRGVKHVLIAADINDTPKHLYHRFGFRPAYVRTSYIRQQ</sequence>
<dbReference type="PANTHER" id="PTHR43420">
    <property type="entry name" value="ACETYLTRANSFERASE"/>
    <property type="match status" value="1"/>
</dbReference>
<evidence type="ECO:0000256" key="1">
    <source>
        <dbReference type="ARBA" id="ARBA00022679"/>
    </source>
</evidence>
<dbReference type="Pfam" id="PF00583">
    <property type="entry name" value="Acetyltransf_1"/>
    <property type="match status" value="1"/>
</dbReference>
<evidence type="ECO:0000259" key="3">
    <source>
        <dbReference type="PROSITE" id="PS51186"/>
    </source>
</evidence>
<proteinExistence type="predicted"/>
<dbReference type="Gene3D" id="3.40.630.30">
    <property type="match status" value="1"/>
</dbReference>
<keyword evidence="5" id="KW-1185">Reference proteome</keyword>
<accession>A0A895XH16</accession>
<dbReference type="Proteomes" id="UP000662939">
    <property type="component" value="Chromosome"/>
</dbReference>
<keyword evidence="1" id="KW-0808">Transferase</keyword>
<dbReference type="PROSITE" id="PS51186">
    <property type="entry name" value="GNAT"/>
    <property type="match status" value="1"/>
</dbReference>
<dbReference type="PANTHER" id="PTHR43420:SF44">
    <property type="entry name" value="ACETYLTRANSFERASE YPEA"/>
    <property type="match status" value="1"/>
</dbReference>
<evidence type="ECO:0000313" key="4">
    <source>
        <dbReference type="EMBL" id="QSB05141.1"/>
    </source>
</evidence>
<organism evidence="4 5">
    <name type="scientific">Natronoglycomyces albus</name>
    <dbReference type="NCBI Taxonomy" id="2811108"/>
    <lineage>
        <taxon>Bacteria</taxon>
        <taxon>Bacillati</taxon>
        <taxon>Actinomycetota</taxon>
        <taxon>Actinomycetes</taxon>
        <taxon>Glycomycetales</taxon>
        <taxon>Glycomycetaceae</taxon>
        <taxon>Natronoglycomyces</taxon>
    </lineage>
</organism>
<dbReference type="InterPro" id="IPR050680">
    <property type="entry name" value="YpeA/RimI_acetyltransf"/>
</dbReference>
<feature type="domain" description="N-acetyltransferase" evidence="3">
    <location>
        <begin position="107"/>
        <end position="252"/>
    </location>
</feature>
<dbReference type="AlphaFoldDB" id="A0A895XH16"/>
<dbReference type="RefSeq" id="WP_213171142.1">
    <property type="nucleotide sequence ID" value="NZ_CP070496.1"/>
</dbReference>
<dbReference type="CDD" id="cd04301">
    <property type="entry name" value="NAT_SF"/>
    <property type="match status" value="1"/>
</dbReference>
<dbReference type="InterPro" id="IPR016181">
    <property type="entry name" value="Acyl_CoA_acyltransferase"/>
</dbReference>